<dbReference type="InterPro" id="IPR017896">
    <property type="entry name" value="4Fe4S_Fe-S-bd"/>
</dbReference>
<keyword evidence="8" id="KW-1185">Reference proteome</keyword>
<dbReference type="InterPro" id="IPR050572">
    <property type="entry name" value="Fe-S_Ferredoxin"/>
</dbReference>
<feature type="region of interest" description="Disordered" evidence="5">
    <location>
        <begin position="112"/>
        <end position="131"/>
    </location>
</feature>
<evidence type="ECO:0000256" key="5">
    <source>
        <dbReference type="SAM" id="MobiDB-lite"/>
    </source>
</evidence>
<keyword evidence="2" id="KW-0479">Metal-binding</keyword>
<keyword evidence="3" id="KW-0408">Iron</keyword>
<feature type="domain" description="4Fe-4S ferredoxin-type" evidence="6">
    <location>
        <begin position="1"/>
        <end position="30"/>
    </location>
</feature>
<evidence type="ECO:0000259" key="6">
    <source>
        <dbReference type="PROSITE" id="PS51379"/>
    </source>
</evidence>
<organism evidence="7 8">
    <name type="scientific">Desmonostoc muscorum LEGE 12446</name>
    <dbReference type="NCBI Taxonomy" id="1828758"/>
    <lineage>
        <taxon>Bacteria</taxon>
        <taxon>Bacillati</taxon>
        <taxon>Cyanobacteriota</taxon>
        <taxon>Cyanophyceae</taxon>
        <taxon>Nostocales</taxon>
        <taxon>Nostocaceae</taxon>
        <taxon>Desmonostoc</taxon>
    </lineage>
</organism>
<keyword evidence="1" id="KW-0004">4Fe-4S</keyword>
<gene>
    <name evidence="7" type="ORF">IQ276_27150</name>
</gene>
<name>A0A8J7A5G5_DESMC</name>
<evidence type="ECO:0000313" key="7">
    <source>
        <dbReference type="EMBL" id="MBE9025961.1"/>
    </source>
</evidence>
<keyword evidence="4" id="KW-0411">Iron-sulfur</keyword>
<sequence>MIELVSESRCIKCNICVSACPTNVFDKVPDGPPRIARQSDCQTCFMCELYCPADALFVAPQADESVPVDEETLIQAGFLGGYRETLGWKPGGTPAGLREQSAQMFIGRNNFPTDSQGRILPWNNQANSQSN</sequence>
<dbReference type="PANTHER" id="PTHR43687:SF4">
    <property type="entry name" value="BLR5484 PROTEIN"/>
    <property type="match status" value="1"/>
</dbReference>
<dbReference type="GO" id="GO:0051539">
    <property type="term" value="F:4 iron, 4 sulfur cluster binding"/>
    <property type="evidence" value="ECO:0007669"/>
    <property type="project" value="UniProtKB-KW"/>
</dbReference>
<protein>
    <submittedName>
        <fullName evidence="7">Ferredoxin family protein</fullName>
    </submittedName>
</protein>
<dbReference type="InterPro" id="IPR017900">
    <property type="entry name" value="4Fe4S_Fe_S_CS"/>
</dbReference>
<comment type="caution">
    <text evidence="7">The sequence shown here is derived from an EMBL/GenBank/DDBJ whole genome shotgun (WGS) entry which is preliminary data.</text>
</comment>
<proteinExistence type="predicted"/>
<evidence type="ECO:0000313" key="8">
    <source>
        <dbReference type="Proteomes" id="UP000622533"/>
    </source>
</evidence>
<accession>A0A8J7A5G5</accession>
<dbReference type="Gene3D" id="3.30.70.20">
    <property type="match status" value="1"/>
</dbReference>
<feature type="domain" description="4Fe-4S ferredoxin-type" evidence="6">
    <location>
        <begin position="31"/>
        <end position="61"/>
    </location>
</feature>
<evidence type="ECO:0000256" key="1">
    <source>
        <dbReference type="ARBA" id="ARBA00022485"/>
    </source>
</evidence>
<dbReference type="AlphaFoldDB" id="A0A8J7A5G5"/>
<dbReference type="PANTHER" id="PTHR43687">
    <property type="entry name" value="ADENYLYLSULFATE REDUCTASE, BETA SUBUNIT"/>
    <property type="match status" value="1"/>
</dbReference>
<dbReference type="Proteomes" id="UP000622533">
    <property type="component" value="Unassembled WGS sequence"/>
</dbReference>
<evidence type="ECO:0000256" key="2">
    <source>
        <dbReference type="ARBA" id="ARBA00022723"/>
    </source>
</evidence>
<dbReference type="GO" id="GO:0046872">
    <property type="term" value="F:metal ion binding"/>
    <property type="evidence" value="ECO:0007669"/>
    <property type="project" value="UniProtKB-KW"/>
</dbReference>
<dbReference type="RefSeq" id="WP_193921373.1">
    <property type="nucleotide sequence ID" value="NZ_JADEXS020000001.1"/>
</dbReference>
<dbReference type="Pfam" id="PF13187">
    <property type="entry name" value="Fer4_9"/>
    <property type="match status" value="1"/>
</dbReference>
<reference evidence="7" key="1">
    <citation type="submission" date="2020-10" db="EMBL/GenBank/DDBJ databases">
        <authorList>
            <person name="Castelo-Branco R."/>
            <person name="Eusebio N."/>
            <person name="Adriana R."/>
            <person name="Vieira A."/>
            <person name="Brugerolle De Fraissinette N."/>
            <person name="Rezende De Castro R."/>
            <person name="Schneider M.P."/>
            <person name="Vasconcelos V."/>
            <person name="Leao P.N."/>
        </authorList>
    </citation>
    <scope>NUCLEOTIDE SEQUENCE</scope>
    <source>
        <strain evidence="7">LEGE 12446</strain>
    </source>
</reference>
<evidence type="ECO:0000256" key="4">
    <source>
        <dbReference type="ARBA" id="ARBA00023014"/>
    </source>
</evidence>
<dbReference type="PROSITE" id="PS00198">
    <property type="entry name" value="4FE4S_FER_1"/>
    <property type="match status" value="2"/>
</dbReference>
<evidence type="ECO:0000256" key="3">
    <source>
        <dbReference type="ARBA" id="ARBA00023004"/>
    </source>
</evidence>
<dbReference type="EMBL" id="JADEXS010000511">
    <property type="protein sequence ID" value="MBE9025961.1"/>
    <property type="molecule type" value="Genomic_DNA"/>
</dbReference>
<dbReference type="SUPFAM" id="SSF54862">
    <property type="entry name" value="4Fe-4S ferredoxins"/>
    <property type="match status" value="1"/>
</dbReference>
<dbReference type="PROSITE" id="PS51379">
    <property type="entry name" value="4FE4S_FER_2"/>
    <property type="match status" value="2"/>
</dbReference>